<dbReference type="EMBL" id="JTEO01000002">
    <property type="protein sequence ID" value="MCQ6962109.1"/>
    <property type="molecule type" value="Genomic_DNA"/>
</dbReference>
<gene>
    <name evidence="9" type="ORF">PV02_02900</name>
</gene>
<evidence type="ECO:0000256" key="7">
    <source>
        <dbReference type="RuleBase" id="RU004504"/>
    </source>
</evidence>
<comment type="similarity">
    <text evidence="2">Belongs to the class-V pyridoxal-phosphate-dependent aminotransferase family. Csd subfamily.</text>
</comment>
<dbReference type="GO" id="GO:0008483">
    <property type="term" value="F:transaminase activity"/>
    <property type="evidence" value="ECO:0007669"/>
    <property type="project" value="UniProtKB-KW"/>
</dbReference>
<keyword evidence="9" id="KW-0032">Aminotransferase</keyword>
<dbReference type="GO" id="GO:0006534">
    <property type="term" value="P:cysteine metabolic process"/>
    <property type="evidence" value="ECO:0007669"/>
    <property type="project" value="InterPro"/>
</dbReference>
<name>A0AAE3H9J5_9EURY</name>
<evidence type="ECO:0000256" key="2">
    <source>
        <dbReference type="ARBA" id="ARBA00010447"/>
    </source>
</evidence>
<sequence length="396" mass="43310">MIAVRSTEIRRDFPLLKDIIYFDSAATSLSPEPVIHAMNEYERLYRANVGRGVHRLTSLASQKYHNAHQKVARFIGAGEGTTVLTKNTTEAINMVACGLSWKKGDTVVTTAMEHHSNFLPWMRLRDRGVRTEVVVPQADGTFDLSAFELAINDSTRLVALSHASNVLGTVLPVKEIAGICKEHGARLLVDGAQSAPHLPVSIKDIGCDYFCFSGHKMLGPTGTGILWMKDDDIDPLLVGGGMIESVSAESYTLAAGYQRYEAGTPHIAGMIGLGRAVEYLEGAGMDSVRRHEEHLTGKLLTGLASMEHVRIYGPTDNTERIGVVSFNIEGMHPHEVSHILDEAAAIMTRSGEHCCQPLMHHMGIPGGTVRVSLYLYNTAEEIDLLLDTLAEITRRL</sequence>
<evidence type="ECO:0000256" key="3">
    <source>
        <dbReference type="ARBA" id="ARBA00012239"/>
    </source>
</evidence>
<dbReference type="InterPro" id="IPR015421">
    <property type="entry name" value="PyrdxlP-dep_Trfase_major"/>
</dbReference>
<evidence type="ECO:0000256" key="1">
    <source>
        <dbReference type="ARBA" id="ARBA00001933"/>
    </source>
</evidence>
<evidence type="ECO:0000256" key="6">
    <source>
        <dbReference type="ARBA" id="ARBA00050776"/>
    </source>
</evidence>
<dbReference type="InterPro" id="IPR016454">
    <property type="entry name" value="Cysteine_dSase"/>
</dbReference>
<dbReference type="Gene3D" id="3.90.1150.10">
    <property type="entry name" value="Aspartate Aminotransferase, domain 1"/>
    <property type="match status" value="1"/>
</dbReference>
<dbReference type="RefSeq" id="WP_256621870.1">
    <property type="nucleotide sequence ID" value="NZ_JTEO01000002.1"/>
</dbReference>
<organism evidence="9 10">
    <name type="scientific">Methanolobus chelungpuianus</name>
    <dbReference type="NCBI Taxonomy" id="502115"/>
    <lineage>
        <taxon>Archaea</taxon>
        <taxon>Methanobacteriati</taxon>
        <taxon>Methanobacteriota</taxon>
        <taxon>Stenosarchaea group</taxon>
        <taxon>Methanomicrobia</taxon>
        <taxon>Methanosarcinales</taxon>
        <taxon>Methanosarcinaceae</taxon>
        <taxon>Methanolobus</taxon>
    </lineage>
</organism>
<dbReference type="SUPFAM" id="SSF53383">
    <property type="entry name" value="PLP-dependent transferases"/>
    <property type="match status" value="1"/>
</dbReference>
<keyword evidence="4" id="KW-0808">Transferase</keyword>
<dbReference type="GO" id="GO:0031071">
    <property type="term" value="F:cysteine desulfurase activity"/>
    <property type="evidence" value="ECO:0007669"/>
    <property type="project" value="UniProtKB-EC"/>
</dbReference>
<evidence type="ECO:0000259" key="8">
    <source>
        <dbReference type="Pfam" id="PF00266"/>
    </source>
</evidence>
<dbReference type="InterPro" id="IPR010970">
    <property type="entry name" value="Cys_dSase_SufS"/>
</dbReference>
<comment type="catalytic activity">
    <reaction evidence="6">
        <text>(sulfur carrier)-H + L-cysteine = (sulfur carrier)-SH + L-alanine</text>
        <dbReference type="Rhea" id="RHEA:43892"/>
        <dbReference type="Rhea" id="RHEA-COMP:14737"/>
        <dbReference type="Rhea" id="RHEA-COMP:14739"/>
        <dbReference type="ChEBI" id="CHEBI:29917"/>
        <dbReference type="ChEBI" id="CHEBI:35235"/>
        <dbReference type="ChEBI" id="CHEBI:57972"/>
        <dbReference type="ChEBI" id="CHEBI:64428"/>
        <dbReference type="EC" id="2.8.1.7"/>
    </reaction>
</comment>
<accession>A0AAE3H9J5</accession>
<dbReference type="AlphaFoldDB" id="A0AAE3H9J5"/>
<dbReference type="PANTHER" id="PTHR43586">
    <property type="entry name" value="CYSTEINE DESULFURASE"/>
    <property type="match status" value="1"/>
</dbReference>
<protein>
    <recommendedName>
        <fullName evidence="3">cysteine desulfurase</fullName>
        <ecNumber evidence="3">2.8.1.7</ecNumber>
    </recommendedName>
</protein>
<feature type="domain" description="Aminotransferase class V" evidence="8">
    <location>
        <begin position="20"/>
        <end position="385"/>
    </location>
</feature>
<dbReference type="InterPro" id="IPR020578">
    <property type="entry name" value="Aminotrans_V_PyrdxlP_BS"/>
</dbReference>
<dbReference type="GO" id="GO:0030170">
    <property type="term" value="F:pyridoxal phosphate binding"/>
    <property type="evidence" value="ECO:0007669"/>
    <property type="project" value="InterPro"/>
</dbReference>
<dbReference type="CDD" id="cd06453">
    <property type="entry name" value="SufS_like"/>
    <property type="match status" value="1"/>
</dbReference>
<dbReference type="InterPro" id="IPR015422">
    <property type="entry name" value="PyrdxlP-dep_Trfase_small"/>
</dbReference>
<evidence type="ECO:0000313" key="10">
    <source>
        <dbReference type="Proteomes" id="UP001206983"/>
    </source>
</evidence>
<comment type="cofactor">
    <cofactor evidence="1 7">
        <name>pyridoxal 5'-phosphate</name>
        <dbReference type="ChEBI" id="CHEBI:597326"/>
    </cofactor>
</comment>
<evidence type="ECO:0000256" key="4">
    <source>
        <dbReference type="ARBA" id="ARBA00022679"/>
    </source>
</evidence>
<evidence type="ECO:0000256" key="5">
    <source>
        <dbReference type="ARBA" id="ARBA00022898"/>
    </source>
</evidence>
<dbReference type="PROSITE" id="PS00595">
    <property type="entry name" value="AA_TRANSFER_CLASS_5"/>
    <property type="match status" value="1"/>
</dbReference>
<dbReference type="Gene3D" id="3.40.640.10">
    <property type="entry name" value="Type I PLP-dependent aspartate aminotransferase-like (Major domain)"/>
    <property type="match status" value="1"/>
</dbReference>
<dbReference type="PIRSF" id="PIRSF005572">
    <property type="entry name" value="NifS"/>
    <property type="match status" value="1"/>
</dbReference>
<dbReference type="InterPro" id="IPR015424">
    <property type="entry name" value="PyrdxlP-dep_Trfase"/>
</dbReference>
<comment type="caution">
    <text evidence="9">The sequence shown here is derived from an EMBL/GenBank/DDBJ whole genome shotgun (WGS) entry which is preliminary data.</text>
</comment>
<proteinExistence type="inferred from homology"/>
<dbReference type="Proteomes" id="UP001206983">
    <property type="component" value="Unassembled WGS sequence"/>
</dbReference>
<dbReference type="EC" id="2.8.1.7" evidence="3"/>
<dbReference type="PANTHER" id="PTHR43586:SF8">
    <property type="entry name" value="CYSTEINE DESULFURASE 1, CHLOROPLASTIC"/>
    <property type="match status" value="1"/>
</dbReference>
<evidence type="ECO:0000313" key="9">
    <source>
        <dbReference type="EMBL" id="MCQ6962109.1"/>
    </source>
</evidence>
<keyword evidence="5" id="KW-0663">Pyridoxal phosphate</keyword>
<dbReference type="Pfam" id="PF00266">
    <property type="entry name" value="Aminotran_5"/>
    <property type="match status" value="1"/>
</dbReference>
<reference evidence="9 10" key="1">
    <citation type="journal article" date="2011" name="Appl. Environ. Microbiol.">
        <title>Methanogenic archaea isolated from Taiwan's Chelungpu fault.</title>
        <authorList>
            <person name="Wu S.Y."/>
            <person name="Lai M.C."/>
        </authorList>
    </citation>
    <scope>NUCLEOTIDE SEQUENCE [LARGE SCALE GENOMIC DNA]</scope>
    <source>
        <strain evidence="9 10">St545Mb</strain>
    </source>
</reference>
<keyword evidence="10" id="KW-1185">Reference proteome</keyword>
<dbReference type="InterPro" id="IPR000192">
    <property type="entry name" value="Aminotrans_V_dom"/>
</dbReference>